<comment type="caution">
    <text evidence="2">The sequence shown here is derived from an EMBL/GenBank/DDBJ whole genome shotgun (WGS) entry which is preliminary data.</text>
</comment>
<organism evidence="2 3">
    <name type="scientific">Botryotinia convoluta</name>
    <dbReference type="NCBI Taxonomy" id="54673"/>
    <lineage>
        <taxon>Eukaryota</taxon>
        <taxon>Fungi</taxon>
        <taxon>Dikarya</taxon>
        <taxon>Ascomycota</taxon>
        <taxon>Pezizomycotina</taxon>
        <taxon>Leotiomycetes</taxon>
        <taxon>Helotiales</taxon>
        <taxon>Sclerotiniaceae</taxon>
        <taxon>Botryotinia</taxon>
    </lineage>
</organism>
<accession>A0A4Z1HR19</accession>
<protein>
    <submittedName>
        <fullName evidence="2">Uncharacterized protein</fullName>
    </submittedName>
</protein>
<sequence>MINYSSSSNRIQIGSPQHRYGDISGPGSTKSRIYMLCDGGTDKDKDLASHLGLSNSLILQRKLGMDKKHADADRNYSDR</sequence>
<reference evidence="2 3" key="1">
    <citation type="submission" date="2017-12" db="EMBL/GenBank/DDBJ databases">
        <title>Comparative genomics of Botrytis spp.</title>
        <authorList>
            <person name="Valero-Jimenez C.A."/>
            <person name="Tapia P."/>
            <person name="Veloso J."/>
            <person name="Silva-Moreno E."/>
            <person name="Staats M."/>
            <person name="Valdes J.H."/>
            <person name="Van Kan J.A.L."/>
        </authorList>
    </citation>
    <scope>NUCLEOTIDE SEQUENCE [LARGE SCALE GENOMIC DNA]</scope>
    <source>
        <strain evidence="2 3">MUCL11595</strain>
    </source>
</reference>
<feature type="compositionally biased region" description="Polar residues" evidence="1">
    <location>
        <begin position="1"/>
        <end position="15"/>
    </location>
</feature>
<dbReference type="EMBL" id="PQXN01000283">
    <property type="protein sequence ID" value="TGO47307.1"/>
    <property type="molecule type" value="Genomic_DNA"/>
</dbReference>
<feature type="region of interest" description="Disordered" evidence="1">
    <location>
        <begin position="1"/>
        <end position="26"/>
    </location>
</feature>
<name>A0A4Z1HR19_9HELO</name>
<keyword evidence="3" id="KW-1185">Reference proteome</keyword>
<proteinExistence type="predicted"/>
<dbReference type="Proteomes" id="UP000297527">
    <property type="component" value="Unassembled WGS sequence"/>
</dbReference>
<evidence type="ECO:0000256" key="1">
    <source>
        <dbReference type="SAM" id="MobiDB-lite"/>
    </source>
</evidence>
<evidence type="ECO:0000313" key="2">
    <source>
        <dbReference type="EMBL" id="TGO47307.1"/>
    </source>
</evidence>
<evidence type="ECO:0000313" key="3">
    <source>
        <dbReference type="Proteomes" id="UP000297527"/>
    </source>
</evidence>
<gene>
    <name evidence="2" type="ORF">BCON_0284g00090</name>
</gene>
<dbReference type="AlphaFoldDB" id="A0A4Z1HR19"/>